<dbReference type="Proteomes" id="UP000324897">
    <property type="component" value="Chromosome 4"/>
</dbReference>
<evidence type="ECO:0000313" key="2">
    <source>
        <dbReference type="EMBL" id="TVU40690.1"/>
    </source>
</evidence>
<reference evidence="2 3" key="1">
    <citation type="journal article" date="2019" name="Sci. Rep.">
        <title>A high-quality genome of Eragrostis curvula grass provides insights into Poaceae evolution and supports new strategies to enhance forage quality.</title>
        <authorList>
            <person name="Carballo J."/>
            <person name="Santos B.A.C.M."/>
            <person name="Zappacosta D."/>
            <person name="Garbus I."/>
            <person name="Selva J.P."/>
            <person name="Gallo C.A."/>
            <person name="Diaz A."/>
            <person name="Albertini E."/>
            <person name="Caccamo M."/>
            <person name="Echenique V."/>
        </authorList>
    </citation>
    <scope>NUCLEOTIDE SEQUENCE [LARGE SCALE GENOMIC DNA]</scope>
    <source>
        <strain evidence="3">cv. Victoria</strain>
        <tissue evidence="2">Leaf</tissue>
    </source>
</reference>
<sequence>MAIIAVTYQTFLYEDVISLQDVLYLKAGILFAPHRSLKGILPANKSSSIVAVVGKEQHCLHTDITFQQLKEIMLPKAIDYFHQNADATVYQMIWKSEHGSAVIFYEKTDMSTRRISMETRRSFRQTRKRKVRQRKELEHSRTRMIPDLRQLCGAHMLIRLQRAFIDWMQKEKERQFAAQQLRTPEIPCYVWMIRENREEQKTGNDMSQRIKSTINIHNN</sequence>
<comment type="caution">
    <text evidence="2">The sequence shown here is derived from an EMBL/GenBank/DDBJ whole genome shotgun (WGS) entry which is preliminary data.</text>
</comment>
<protein>
    <submittedName>
        <fullName evidence="2">Uncharacterized protein</fullName>
    </submittedName>
</protein>
<organism evidence="2 3">
    <name type="scientific">Eragrostis curvula</name>
    <name type="common">weeping love grass</name>
    <dbReference type="NCBI Taxonomy" id="38414"/>
    <lineage>
        <taxon>Eukaryota</taxon>
        <taxon>Viridiplantae</taxon>
        <taxon>Streptophyta</taxon>
        <taxon>Embryophyta</taxon>
        <taxon>Tracheophyta</taxon>
        <taxon>Spermatophyta</taxon>
        <taxon>Magnoliopsida</taxon>
        <taxon>Liliopsida</taxon>
        <taxon>Poales</taxon>
        <taxon>Poaceae</taxon>
        <taxon>PACMAD clade</taxon>
        <taxon>Chloridoideae</taxon>
        <taxon>Eragrostideae</taxon>
        <taxon>Eragrostidinae</taxon>
        <taxon>Eragrostis</taxon>
    </lineage>
</organism>
<feature type="compositionally biased region" description="Polar residues" evidence="1">
    <location>
        <begin position="203"/>
        <end position="219"/>
    </location>
</feature>
<feature type="non-terminal residue" evidence="2">
    <location>
        <position position="1"/>
    </location>
</feature>
<evidence type="ECO:0000256" key="1">
    <source>
        <dbReference type="SAM" id="MobiDB-lite"/>
    </source>
</evidence>
<evidence type="ECO:0000313" key="3">
    <source>
        <dbReference type="Proteomes" id="UP000324897"/>
    </source>
</evidence>
<proteinExistence type="predicted"/>
<accession>A0A5J9W002</accession>
<gene>
    <name evidence="2" type="ORF">EJB05_14160</name>
</gene>
<dbReference type="AlphaFoldDB" id="A0A5J9W002"/>
<dbReference type="EMBL" id="RWGY01000007">
    <property type="protein sequence ID" value="TVU40690.1"/>
    <property type="molecule type" value="Genomic_DNA"/>
</dbReference>
<name>A0A5J9W002_9POAL</name>
<dbReference type="Gramene" id="TVU40690">
    <property type="protein sequence ID" value="TVU40690"/>
    <property type="gene ID" value="EJB05_14160"/>
</dbReference>
<keyword evidence="3" id="KW-1185">Reference proteome</keyword>
<feature type="region of interest" description="Disordered" evidence="1">
    <location>
        <begin position="200"/>
        <end position="219"/>
    </location>
</feature>